<dbReference type="GO" id="GO:0005525">
    <property type="term" value="F:GTP binding"/>
    <property type="evidence" value="ECO:0007669"/>
    <property type="project" value="UniProtKB-KW"/>
</dbReference>
<dbReference type="Pfam" id="PF00483">
    <property type="entry name" value="NTP_transferase"/>
    <property type="match status" value="1"/>
</dbReference>
<dbReference type="InterPro" id="IPR005835">
    <property type="entry name" value="NTP_transferase_dom"/>
</dbReference>
<dbReference type="EMBL" id="LJYW01000001">
    <property type="protein sequence ID" value="KPL54633.1"/>
    <property type="molecule type" value="Genomic_DNA"/>
</dbReference>
<evidence type="ECO:0000259" key="9">
    <source>
        <dbReference type="Pfam" id="PF00483"/>
    </source>
</evidence>
<accession>A0A0N8GFL2</accession>
<dbReference type="EC" id="2.7.7.13" evidence="2"/>
<comment type="similarity">
    <text evidence="1 8">Belongs to the mannose-6-phosphate isomerase type 2 family.</text>
</comment>
<dbReference type="STRING" id="665126.ABB55_22380"/>
<evidence type="ECO:0000256" key="1">
    <source>
        <dbReference type="ARBA" id="ARBA00006115"/>
    </source>
</evidence>
<evidence type="ECO:0000256" key="7">
    <source>
        <dbReference type="ARBA" id="ARBA00047343"/>
    </source>
</evidence>
<keyword evidence="6" id="KW-0342">GTP-binding</keyword>
<reference evidence="12 13" key="2">
    <citation type="submission" date="2015-10" db="EMBL/GenBank/DDBJ databases">
        <title>Draft Genome Sequence of Prosthecomicrobium hirschii ATCC 27832.</title>
        <authorList>
            <person name="Daniel J."/>
            <person name="Givan S.A."/>
            <person name="Brun Y.V."/>
            <person name="Brown P.J."/>
        </authorList>
    </citation>
    <scope>NUCLEOTIDE SEQUENCE [LARGE SCALE GENOMIC DNA]</scope>
    <source>
        <strain evidence="12 13">16</strain>
    </source>
</reference>
<comment type="catalytic activity">
    <reaction evidence="7">
        <text>alpha-D-mannose 1-phosphate + GTP + H(+) = GDP-alpha-D-mannose + diphosphate</text>
        <dbReference type="Rhea" id="RHEA:15229"/>
        <dbReference type="ChEBI" id="CHEBI:15378"/>
        <dbReference type="ChEBI" id="CHEBI:33019"/>
        <dbReference type="ChEBI" id="CHEBI:37565"/>
        <dbReference type="ChEBI" id="CHEBI:57527"/>
        <dbReference type="ChEBI" id="CHEBI:58409"/>
        <dbReference type="EC" id="2.7.7.13"/>
    </reaction>
</comment>
<dbReference type="Proteomes" id="UP000048984">
    <property type="component" value="Unassembled WGS sequence"/>
</dbReference>
<dbReference type="GO" id="GO:0009298">
    <property type="term" value="P:GDP-mannose biosynthetic process"/>
    <property type="evidence" value="ECO:0007669"/>
    <property type="project" value="TreeGrafter"/>
</dbReference>
<dbReference type="InterPro" id="IPR006375">
    <property type="entry name" value="Man1P_GuaTrfase/Man6P_Isoase"/>
</dbReference>
<dbReference type="FunFam" id="2.60.120.10:FF:000032">
    <property type="entry name" value="Mannose-1-phosphate guanylyltransferase/mannose-6-phosphate isomerase"/>
    <property type="match status" value="1"/>
</dbReference>
<dbReference type="RefSeq" id="WP_054360799.1">
    <property type="nucleotide sequence ID" value="NZ_LJYW01000001.1"/>
</dbReference>
<dbReference type="FunFam" id="3.90.550.10:FF:000046">
    <property type="entry name" value="Mannose-1-phosphate guanylyltransferase (GDP)"/>
    <property type="match status" value="1"/>
</dbReference>
<dbReference type="CDD" id="cd02213">
    <property type="entry name" value="cupin_PMI_typeII_C"/>
    <property type="match status" value="1"/>
</dbReference>
<organism evidence="12 13">
    <name type="scientific">Prosthecodimorpha hirschii</name>
    <dbReference type="NCBI Taxonomy" id="665126"/>
    <lineage>
        <taxon>Bacteria</taxon>
        <taxon>Pseudomonadati</taxon>
        <taxon>Pseudomonadota</taxon>
        <taxon>Alphaproteobacteria</taxon>
        <taxon>Hyphomicrobiales</taxon>
        <taxon>Ancalomicrobiaceae</taxon>
        <taxon>Prosthecodimorpha</taxon>
    </lineage>
</organism>
<keyword evidence="4 12" id="KW-0548">Nucleotidyltransferase</keyword>
<dbReference type="InterPro" id="IPR054566">
    <property type="entry name" value="ManC/GMP-like_b-helix"/>
</dbReference>
<dbReference type="Gene3D" id="2.60.120.10">
    <property type="entry name" value="Jelly Rolls"/>
    <property type="match status" value="1"/>
</dbReference>
<evidence type="ECO:0000259" key="10">
    <source>
        <dbReference type="Pfam" id="PF01050"/>
    </source>
</evidence>
<dbReference type="NCBIfam" id="TIGR01479">
    <property type="entry name" value="GMP_PMI"/>
    <property type="match status" value="1"/>
</dbReference>
<evidence type="ECO:0000256" key="5">
    <source>
        <dbReference type="ARBA" id="ARBA00022741"/>
    </source>
</evidence>
<feature type="domain" description="MannoseP isomerase/GMP-like beta-helix" evidence="11">
    <location>
        <begin position="294"/>
        <end position="348"/>
    </location>
</feature>
<dbReference type="Pfam" id="PF22640">
    <property type="entry name" value="ManC_GMP_beta-helix"/>
    <property type="match status" value="1"/>
</dbReference>
<gene>
    <name evidence="12" type="primary">cpsB</name>
    <name evidence="12" type="ORF">ABB55_22380</name>
</gene>
<sequence length="471" mass="51002">MVAAIIPVILCGGSGSRLWPASRDSFPKQFLTLVGSDSLFQATVRRVAGAGYGAPIVITGADYRFLVAEQMRALGIEGDIVLEPLRRDSCAAIAAAAEIALRRDPAALVLVLAADHAIPDAASFRAHVERGRVAAEAGRIVTFGIRPDRPATGYGYIRPGSPVEGAEGVNAIAAFVEKPDLATAERYLADGYLWNSGNFLFSARVFLDELARLAPTIAGPVREAVQKASRDLDFLRLDGESFGQATAKSVDYAVMEKTDRAAVVPSDFAWSDIGAWSAIWDLAEKDADGNAASGEAVFVGARNCYVGSPDLLTAVIGLDDVVVVTTKDAVLVTARDRAEEVKAVVQQLTAARRREATEHRMSYRPWGNFESIDRGTRYQVKRITVHPGGKLSLQSHLHRSEHWVVVSGTAQVTVGDDVRLLTENQSIYIPLGAVHRLENPGHIPLEIIEVQSGPYLGEDDIRRYEDDYKRV</sequence>
<dbReference type="InterPro" id="IPR001538">
    <property type="entry name" value="Man6P_isomerase-2_C"/>
</dbReference>
<feature type="domain" description="Nucleotidyl transferase" evidence="9">
    <location>
        <begin position="7"/>
        <end position="287"/>
    </location>
</feature>
<evidence type="ECO:0000256" key="2">
    <source>
        <dbReference type="ARBA" id="ARBA00012387"/>
    </source>
</evidence>
<protein>
    <recommendedName>
        <fullName evidence="2">mannose-1-phosphate guanylyltransferase</fullName>
        <ecNumber evidence="2">2.7.7.13</ecNumber>
    </recommendedName>
</protein>
<comment type="caution">
    <text evidence="12">The sequence shown here is derived from an EMBL/GenBank/DDBJ whole genome shotgun (WGS) entry which is preliminary data.</text>
</comment>
<dbReference type="PANTHER" id="PTHR46390:SF1">
    <property type="entry name" value="MANNOSE-1-PHOSPHATE GUANYLYLTRANSFERASE"/>
    <property type="match status" value="1"/>
</dbReference>
<keyword evidence="13" id="KW-1185">Reference proteome</keyword>
<name>A0A0N8GFL2_9HYPH</name>
<dbReference type="CDD" id="cd02509">
    <property type="entry name" value="GDP-M1P_Guanylyltransferase"/>
    <property type="match status" value="1"/>
</dbReference>
<dbReference type="InterPro" id="IPR014710">
    <property type="entry name" value="RmlC-like_jellyroll"/>
</dbReference>
<evidence type="ECO:0000259" key="11">
    <source>
        <dbReference type="Pfam" id="PF22640"/>
    </source>
</evidence>
<evidence type="ECO:0000313" key="12">
    <source>
        <dbReference type="EMBL" id="KPL54633.1"/>
    </source>
</evidence>
<keyword evidence="3 12" id="KW-0808">Transferase</keyword>
<evidence type="ECO:0000313" key="13">
    <source>
        <dbReference type="Proteomes" id="UP000048984"/>
    </source>
</evidence>
<evidence type="ECO:0000256" key="6">
    <source>
        <dbReference type="ARBA" id="ARBA00023134"/>
    </source>
</evidence>
<dbReference type="InterPro" id="IPR029044">
    <property type="entry name" value="Nucleotide-diphossugar_trans"/>
</dbReference>
<proteinExistence type="inferred from homology"/>
<evidence type="ECO:0000256" key="4">
    <source>
        <dbReference type="ARBA" id="ARBA00022695"/>
    </source>
</evidence>
<dbReference type="Pfam" id="PF01050">
    <property type="entry name" value="MannoseP_isomer"/>
    <property type="match status" value="1"/>
</dbReference>
<evidence type="ECO:0000256" key="8">
    <source>
        <dbReference type="RuleBase" id="RU004190"/>
    </source>
</evidence>
<feature type="domain" description="Mannose-6-phosphate isomerase type II C-terminal" evidence="10">
    <location>
        <begin position="353"/>
        <end position="466"/>
    </location>
</feature>
<dbReference type="GO" id="GO:0004475">
    <property type="term" value="F:mannose-1-phosphate guanylyltransferase (GTP) activity"/>
    <property type="evidence" value="ECO:0007669"/>
    <property type="project" value="UniProtKB-EC"/>
</dbReference>
<dbReference type="Gene3D" id="3.90.550.10">
    <property type="entry name" value="Spore Coat Polysaccharide Biosynthesis Protein SpsA, Chain A"/>
    <property type="match status" value="1"/>
</dbReference>
<dbReference type="InterPro" id="IPR049577">
    <property type="entry name" value="GMPP_N"/>
</dbReference>
<reference evidence="12 13" key="1">
    <citation type="submission" date="2015-09" db="EMBL/GenBank/DDBJ databases">
        <authorList>
            <consortium name="Swine Surveillance"/>
        </authorList>
    </citation>
    <scope>NUCLEOTIDE SEQUENCE [LARGE SCALE GENOMIC DNA]</scope>
    <source>
        <strain evidence="12 13">16</strain>
    </source>
</reference>
<evidence type="ECO:0000256" key="3">
    <source>
        <dbReference type="ARBA" id="ARBA00022679"/>
    </source>
</evidence>
<dbReference type="InterPro" id="IPR051161">
    <property type="entry name" value="Mannose-6P_isomerase_type2"/>
</dbReference>
<dbReference type="GO" id="GO:0000271">
    <property type="term" value="P:polysaccharide biosynthetic process"/>
    <property type="evidence" value="ECO:0007669"/>
    <property type="project" value="InterPro"/>
</dbReference>
<dbReference type="AlphaFoldDB" id="A0A0N8GFL2"/>
<dbReference type="SUPFAM" id="SSF53448">
    <property type="entry name" value="Nucleotide-diphospho-sugar transferases"/>
    <property type="match status" value="1"/>
</dbReference>
<keyword evidence="5" id="KW-0547">Nucleotide-binding</keyword>
<dbReference type="SUPFAM" id="SSF51182">
    <property type="entry name" value="RmlC-like cupins"/>
    <property type="match status" value="1"/>
</dbReference>
<dbReference type="InterPro" id="IPR011051">
    <property type="entry name" value="RmlC_Cupin_sf"/>
</dbReference>
<dbReference type="PANTHER" id="PTHR46390">
    <property type="entry name" value="MANNOSE-1-PHOSPHATE GUANYLYLTRANSFERASE"/>
    <property type="match status" value="1"/>
</dbReference>